<reference evidence="2 3" key="1">
    <citation type="journal article" date="2016" name="BMC Genomics">
        <title>Comparative genomics reveals Cyclospora cayetanensis possesses coccidia-like metabolism and invasion components but unique surface antigens.</title>
        <authorList>
            <person name="Liu S."/>
            <person name="Wang L."/>
            <person name="Zheng H."/>
            <person name="Xu Z."/>
            <person name="Roellig D.M."/>
            <person name="Li N."/>
            <person name="Frace M.A."/>
            <person name="Tang K."/>
            <person name="Arrowood M.J."/>
            <person name="Moss D.M."/>
            <person name="Zhang L."/>
            <person name="Feng Y."/>
            <person name="Xiao L."/>
        </authorList>
    </citation>
    <scope>NUCLEOTIDE SEQUENCE [LARGE SCALE GENOMIC DNA]</scope>
    <source>
        <strain evidence="2 3">CHN_HEN01</strain>
    </source>
</reference>
<sequence>MAGPTQLQQHVTSPCPPLALLLSRTDSDAPCRSLSSPRGAFSPSARSVEGGGEEKRHARGKSRGLPFVRRCDKVPPSADQLASRAAAALSAPQRRGAVSSRLRASRFEHSPASCSSRGMPQYLSDCPVQTCKQPGLLRLADIYALRSQPVPPRESPKEGSQRFALCAFSHRVSADGRAASTDPSLAEGDLPKKQPLRRRKPLHNGPLPIVFCLASPCGWILAKDAAALLLRKSPKASSTGSLCTHCSSSFRTLA</sequence>
<evidence type="ECO:0000313" key="2">
    <source>
        <dbReference type="EMBL" id="OEH80704.1"/>
    </source>
</evidence>
<dbReference type="Proteomes" id="UP000095192">
    <property type="component" value="Unassembled WGS sequence"/>
</dbReference>
<name>A0A1D3DB76_9EIME</name>
<organism evidence="2 3">
    <name type="scientific">Cyclospora cayetanensis</name>
    <dbReference type="NCBI Taxonomy" id="88456"/>
    <lineage>
        <taxon>Eukaryota</taxon>
        <taxon>Sar</taxon>
        <taxon>Alveolata</taxon>
        <taxon>Apicomplexa</taxon>
        <taxon>Conoidasida</taxon>
        <taxon>Coccidia</taxon>
        <taxon>Eucoccidiorida</taxon>
        <taxon>Eimeriorina</taxon>
        <taxon>Eimeriidae</taxon>
        <taxon>Cyclospora</taxon>
    </lineage>
</organism>
<gene>
    <name evidence="2" type="ORF">cyc_08866</name>
</gene>
<dbReference type="VEuPathDB" id="ToxoDB:cyc_08866"/>
<feature type="region of interest" description="Disordered" evidence="1">
    <location>
        <begin position="27"/>
        <end position="71"/>
    </location>
</feature>
<proteinExistence type="predicted"/>
<evidence type="ECO:0000256" key="1">
    <source>
        <dbReference type="SAM" id="MobiDB-lite"/>
    </source>
</evidence>
<keyword evidence="3" id="KW-1185">Reference proteome</keyword>
<dbReference type="InParanoid" id="A0A1D3DB76"/>
<feature type="region of interest" description="Disordered" evidence="1">
    <location>
        <begin position="177"/>
        <end position="199"/>
    </location>
</feature>
<protein>
    <submittedName>
        <fullName evidence="2">Uncharacterized protein</fullName>
    </submittedName>
</protein>
<evidence type="ECO:0000313" key="3">
    <source>
        <dbReference type="Proteomes" id="UP000095192"/>
    </source>
</evidence>
<accession>A0A1D3DB76</accession>
<dbReference type="AlphaFoldDB" id="A0A1D3DB76"/>
<comment type="caution">
    <text evidence="2">The sequence shown here is derived from an EMBL/GenBank/DDBJ whole genome shotgun (WGS) entry which is preliminary data.</text>
</comment>
<dbReference type="EMBL" id="JROU02000002">
    <property type="protein sequence ID" value="OEH80704.1"/>
    <property type="molecule type" value="Genomic_DNA"/>
</dbReference>